<evidence type="ECO:0000259" key="14">
    <source>
        <dbReference type="PROSITE" id="PS51873"/>
    </source>
</evidence>
<dbReference type="InterPro" id="IPR047548">
    <property type="entry name" value="Rcat_RBR_RNF14"/>
</dbReference>
<dbReference type="PANTHER" id="PTHR11685">
    <property type="entry name" value="RBR FAMILY RING FINGER AND IBR DOMAIN-CONTAINING"/>
    <property type="match status" value="1"/>
</dbReference>
<feature type="domain" description="RING-type" evidence="12">
    <location>
        <begin position="197"/>
        <end position="242"/>
    </location>
</feature>
<dbReference type="EMBL" id="CAKAEH010001281">
    <property type="protein sequence ID" value="CAG9533991.1"/>
    <property type="molecule type" value="Genomic_DNA"/>
</dbReference>
<proteinExistence type="inferred from homology"/>
<evidence type="ECO:0000256" key="1">
    <source>
        <dbReference type="ARBA" id="ARBA00001798"/>
    </source>
</evidence>
<evidence type="ECO:0000256" key="8">
    <source>
        <dbReference type="ARBA" id="ARBA00022786"/>
    </source>
</evidence>
<dbReference type="AlphaFoldDB" id="A0A8J2M2T4"/>
<dbReference type="GO" id="GO:0016567">
    <property type="term" value="P:protein ubiquitination"/>
    <property type="evidence" value="ECO:0007669"/>
    <property type="project" value="InterPro"/>
</dbReference>
<organism evidence="15 16">
    <name type="scientific">Cercopithifilaria johnstoni</name>
    <dbReference type="NCBI Taxonomy" id="2874296"/>
    <lineage>
        <taxon>Eukaryota</taxon>
        <taxon>Metazoa</taxon>
        <taxon>Ecdysozoa</taxon>
        <taxon>Nematoda</taxon>
        <taxon>Chromadorea</taxon>
        <taxon>Rhabditida</taxon>
        <taxon>Spirurina</taxon>
        <taxon>Spiruromorpha</taxon>
        <taxon>Filarioidea</taxon>
        <taxon>Onchocercidae</taxon>
        <taxon>Cercopithifilaria</taxon>
    </lineage>
</organism>
<comment type="similarity">
    <text evidence="10">Belongs to the RBR family. RNF14 subfamily.</text>
</comment>
<protein>
    <recommendedName>
        <fullName evidence="3">RBR-type E3 ubiquitin transferase</fullName>
        <ecNumber evidence="3">2.3.2.31</ecNumber>
    </recommendedName>
</protein>
<evidence type="ECO:0000313" key="15">
    <source>
        <dbReference type="EMBL" id="CAG9533991.1"/>
    </source>
</evidence>
<evidence type="ECO:0000256" key="11">
    <source>
        <dbReference type="PROSITE-ProRule" id="PRU00175"/>
    </source>
</evidence>
<dbReference type="PROSITE" id="PS00518">
    <property type="entry name" value="ZF_RING_1"/>
    <property type="match status" value="1"/>
</dbReference>
<name>A0A8J2M2T4_9BILA</name>
<dbReference type="GO" id="GO:0061630">
    <property type="term" value="F:ubiquitin protein ligase activity"/>
    <property type="evidence" value="ECO:0007669"/>
    <property type="project" value="UniProtKB-EC"/>
</dbReference>
<keyword evidence="4" id="KW-0808">Transferase</keyword>
<keyword evidence="16" id="KW-1185">Reference proteome</keyword>
<evidence type="ECO:0000256" key="3">
    <source>
        <dbReference type="ARBA" id="ARBA00012251"/>
    </source>
</evidence>
<accession>A0A8J2M2T4</accession>
<dbReference type="InterPro" id="IPR002867">
    <property type="entry name" value="IBR_dom"/>
</dbReference>
<dbReference type="Gene3D" id="2.20.25.20">
    <property type="match status" value="1"/>
</dbReference>
<dbReference type="Pfam" id="PF05773">
    <property type="entry name" value="RWD"/>
    <property type="match status" value="1"/>
</dbReference>
<dbReference type="CDD" id="cd20341">
    <property type="entry name" value="BRcat_RBR_RNF14"/>
    <property type="match status" value="1"/>
</dbReference>
<dbReference type="InterPro" id="IPR016135">
    <property type="entry name" value="UBQ-conjugating_enzyme/RWD"/>
</dbReference>
<dbReference type="InterPro" id="IPR044066">
    <property type="entry name" value="TRIAD_supradom"/>
</dbReference>
<dbReference type="OrthoDB" id="69641at2759"/>
<comment type="catalytic activity">
    <reaction evidence="1">
        <text>[E2 ubiquitin-conjugating enzyme]-S-ubiquitinyl-L-cysteine + [acceptor protein]-L-lysine = [E2 ubiquitin-conjugating enzyme]-L-cysteine + [acceptor protein]-N(6)-ubiquitinyl-L-lysine.</text>
        <dbReference type="EC" id="2.3.2.31"/>
    </reaction>
</comment>
<dbReference type="EC" id="2.3.2.31" evidence="3"/>
<dbReference type="SUPFAM" id="SSF54495">
    <property type="entry name" value="UBC-like"/>
    <property type="match status" value="1"/>
</dbReference>
<dbReference type="InterPro" id="IPR013083">
    <property type="entry name" value="Znf_RING/FYVE/PHD"/>
</dbReference>
<gene>
    <name evidence="15" type="ORF">CJOHNSTONI_LOCUS4173</name>
</gene>
<dbReference type="PROSITE" id="PS50089">
    <property type="entry name" value="ZF_RING_2"/>
    <property type="match status" value="1"/>
</dbReference>
<evidence type="ECO:0000256" key="5">
    <source>
        <dbReference type="ARBA" id="ARBA00022723"/>
    </source>
</evidence>
<dbReference type="InterPro" id="IPR031128">
    <property type="entry name" value="RNF14_RING-HC_Zfn"/>
</dbReference>
<dbReference type="InterPro" id="IPR017907">
    <property type="entry name" value="Znf_RING_CS"/>
</dbReference>
<keyword evidence="8" id="KW-0833">Ubl conjugation pathway</keyword>
<keyword evidence="5" id="KW-0479">Metal-binding</keyword>
<dbReference type="SMART" id="SM00184">
    <property type="entry name" value="RING"/>
    <property type="match status" value="2"/>
</dbReference>
<evidence type="ECO:0000256" key="4">
    <source>
        <dbReference type="ARBA" id="ARBA00022679"/>
    </source>
</evidence>
<feature type="domain" description="RING-type" evidence="14">
    <location>
        <begin position="193"/>
        <end position="438"/>
    </location>
</feature>
<dbReference type="PROSITE" id="PS51873">
    <property type="entry name" value="TRIAD"/>
    <property type="match status" value="1"/>
</dbReference>
<dbReference type="Gene3D" id="1.20.120.1750">
    <property type="match status" value="1"/>
</dbReference>
<evidence type="ECO:0000256" key="6">
    <source>
        <dbReference type="ARBA" id="ARBA00022737"/>
    </source>
</evidence>
<dbReference type="PROSITE" id="PS50908">
    <property type="entry name" value="RWD"/>
    <property type="match status" value="1"/>
</dbReference>
<dbReference type="Pfam" id="PF26200">
    <property type="entry name" value="Rcat_RNF216"/>
    <property type="match status" value="1"/>
</dbReference>
<reference evidence="15" key="1">
    <citation type="submission" date="2021-09" db="EMBL/GenBank/DDBJ databases">
        <authorList>
            <consortium name="Pathogen Informatics"/>
        </authorList>
    </citation>
    <scope>NUCLEOTIDE SEQUENCE</scope>
</reference>
<sequence>MSTLDKNIIKTAVYDTDRKDQLNEVQALESIYSGTPEWFSYTTGNDSQIRGCITVILSKIENGIAVRADEEVIHLNHLPPLLLCFTFPQDYPSHSMPLFSLRASWLDSINRHRLREILIDSWTNYLGMPILFTWIELLREEAMKIILSQKNIDLNKIVLEENETEAMKKKSAELLKTFVEFNDMATQNDFESEWYDCEVCFSSKSGKECIRFMPCGHVFCMECISDYYRQRLRDNLIPQLQCLSIGCDSPATQAQIRRVLSDTEFEIYEQRLLEGALDLMCDVVICPRISCQAPVIVDGGENSSLASCTLCHYSFCILCKKAYHGIELCSLTEESRRKMLSQVATASPAQLEQIYKRCGGKKHLEQMLEALKSEEWIECNSKPCPSCQAKIEKNSGCNKMVCIKCGHYFCWLCGISLDKNDAYSHFNLPGLGSCYNRLFEGVEDDGYDVED</sequence>
<dbReference type="FunFam" id="3.30.40.10:FF:000137">
    <property type="entry name" value="RanBP-type and C3HC4-type zinc finger-containing protein 1"/>
    <property type="match status" value="1"/>
</dbReference>
<comment type="pathway">
    <text evidence="2">Protein modification; protein ubiquitination.</text>
</comment>
<comment type="caution">
    <text evidence="15">The sequence shown here is derived from an EMBL/GenBank/DDBJ whole genome shotgun (WGS) entry which is preliminary data.</text>
</comment>
<dbReference type="InterPro" id="IPR001841">
    <property type="entry name" value="Znf_RING"/>
</dbReference>
<keyword evidence="9" id="KW-0862">Zinc</keyword>
<dbReference type="Gene3D" id="3.30.40.10">
    <property type="entry name" value="Zinc/RING finger domain, C3HC4 (zinc finger)"/>
    <property type="match status" value="1"/>
</dbReference>
<dbReference type="Proteomes" id="UP000746747">
    <property type="component" value="Unassembled WGS sequence"/>
</dbReference>
<evidence type="ECO:0000256" key="10">
    <source>
        <dbReference type="ARBA" id="ARBA00044508"/>
    </source>
</evidence>
<dbReference type="CDD" id="cd20354">
    <property type="entry name" value="Rcat_RBR_RNF14"/>
    <property type="match status" value="1"/>
</dbReference>
<dbReference type="InterPro" id="IPR031127">
    <property type="entry name" value="E3_UB_ligase_RBR"/>
</dbReference>
<evidence type="ECO:0000256" key="2">
    <source>
        <dbReference type="ARBA" id="ARBA00004906"/>
    </source>
</evidence>
<dbReference type="CDD" id="cd23820">
    <property type="entry name" value="RWD_RNF14"/>
    <property type="match status" value="1"/>
</dbReference>
<keyword evidence="7 11" id="KW-0863">Zinc-finger</keyword>
<evidence type="ECO:0000259" key="12">
    <source>
        <dbReference type="PROSITE" id="PS50089"/>
    </source>
</evidence>
<evidence type="ECO:0000256" key="7">
    <source>
        <dbReference type="ARBA" id="ARBA00022771"/>
    </source>
</evidence>
<evidence type="ECO:0000313" key="16">
    <source>
        <dbReference type="Proteomes" id="UP000746747"/>
    </source>
</evidence>
<keyword evidence="6" id="KW-0677">Repeat</keyword>
<dbReference type="SUPFAM" id="SSF57850">
    <property type="entry name" value="RING/U-box"/>
    <property type="match status" value="3"/>
</dbReference>
<dbReference type="InterPro" id="IPR006575">
    <property type="entry name" value="RWD_dom"/>
</dbReference>
<dbReference type="Gene3D" id="3.10.110.10">
    <property type="entry name" value="Ubiquitin Conjugating Enzyme"/>
    <property type="match status" value="1"/>
</dbReference>
<feature type="domain" description="RWD" evidence="13">
    <location>
        <begin position="23"/>
        <end position="145"/>
    </location>
</feature>
<dbReference type="SMART" id="SM00647">
    <property type="entry name" value="IBR"/>
    <property type="match status" value="2"/>
</dbReference>
<dbReference type="Pfam" id="PF01485">
    <property type="entry name" value="IBR"/>
    <property type="match status" value="1"/>
</dbReference>
<evidence type="ECO:0000256" key="9">
    <source>
        <dbReference type="ARBA" id="ARBA00022833"/>
    </source>
</evidence>
<dbReference type="GO" id="GO:0008270">
    <property type="term" value="F:zinc ion binding"/>
    <property type="evidence" value="ECO:0007669"/>
    <property type="project" value="UniProtKB-KW"/>
</dbReference>
<dbReference type="SMART" id="SM00591">
    <property type="entry name" value="RWD"/>
    <property type="match status" value="1"/>
</dbReference>
<evidence type="ECO:0000259" key="13">
    <source>
        <dbReference type="PROSITE" id="PS50908"/>
    </source>
</evidence>
<dbReference type="CDD" id="cd16628">
    <property type="entry name" value="RING-HC_RBR_RNF14"/>
    <property type="match status" value="1"/>
</dbReference>